<dbReference type="Proteomes" id="UP001194469">
    <property type="component" value="Unassembled WGS sequence"/>
</dbReference>
<feature type="non-terminal residue" evidence="2">
    <location>
        <position position="69"/>
    </location>
</feature>
<gene>
    <name evidence="2" type="ORF">FVW20_10730</name>
</gene>
<feature type="compositionally biased region" description="Low complexity" evidence="1">
    <location>
        <begin position="48"/>
        <end position="60"/>
    </location>
</feature>
<dbReference type="RefSeq" id="WP_196609526.1">
    <property type="nucleotide sequence ID" value="NZ_VRYY01000302.1"/>
</dbReference>
<evidence type="ECO:0000313" key="3">
    <source>
        <dbReference type="Proteomes" id="UP001194469"/>
    </source>
</evidence>
<reference evidence="2 3" key="1">
    <citation type="submission" date="2019-08" db="EMBL/GenBank/DDBJ databases">
        <authorList>
            <person name="Luo N."/>
        </authorList>
    </citation>
    <scope>NUCLEOTIDE SEQUENCE [LARGE SCALE GENOMIC DNA]</scope>
    <source>
        <strain evidence="2 3">NCIMB 9442</strain>
    </source>
</reference>
<feature type="region of interest" description="Disordered" evidence="1">
    <location>
        <begin position="1"/>
        <end position="69"/>
    </location>
</feature>
<keyword evidence="3" id="KW-1185">Reference proteome</keyword>
<comment type="caution">
    <text evidence="2">The sequence shown here is derived from an EMBL/GenBank/DDBJ whole genome shotgun (WGS) entry which is preliminary data.</text>
</comment>
<protein>
    <submittedName>
        <fullName evidence="2">Uncharacterized protein</fullName>
    </submittedName>
</protein>
<proteinExistence type="predicted"/>
<feature type="compositionally biased region" description="Low complexity" evidence="1">
    <location>
        <begin position="1"/>
        <end position="21"/>
    </location>
</feature>
<accession>A0ABS0J4Y9</accession>
<organism evidence="2 3">
    <name type="scientific">Nitratidesulfovibrio oxamicus</name>
    <dbReference type="NCBI Taxonomy" id="32016"/>
    <lineage>
        <taxon>Bacteria</taxon>
        <taxon>Pseudomonadati</taxon>
        <taxon>Thermodesulfobacteriota</taxon>
        <taxon>Desulfovibrionia</taxon>
        <taxon>Desulfovibrionales</taxon>
        <taxon>Desulfovibrionaceae</taxon>
        <taxon>Nitratidesulfovibrio</taxon>
    </lineage>
</organism>
<evidence type="ECO:0000313" key="2">
    <source>
        <dbReference type="EMBL" id="MBG3877481.1"/>
    </source>
</evidence>
<dbReference type="EMBL" id="VRYY01000302">
    <property type="protein sequence ID" value="MBG3877481.1"/>
    <property type="molecule type" value="Genomic_DNA"/>
</dbReference>
<evidence type="ECO:0000256" key="1">
    <source>
        <dbReference type="SAM" id="MobiDB-lite"/>
    </source>
</evidence>
<sequence length="69" mass="7172">MSAATRGRASRRAPAQRSPQAMSTEDFLRTVVFAKRSRDDRSATTPGNAASAARPTANSAVSPAPALSL</sequence>
<name>A0ABS0J4Y9_9BACT</name>